<reference evidence="2 3" key="1">
    <citation type="submission" date="2020-08" db="EMBL/GenBank/DDBJ databases">
        <title>Bridging the membrane lipid divide: bacteria of the FCB group superphylum have the potential to synthesize archaeal ether lipids.</title>
        <authorList>
            <person name="Villanueva L."/>
            <person name="Von Meijenfeldt F.A.B."/>
            <person name="Westbye A.B."/>
            <person name="Yadav S."/>
            <person name="Hopmans E.C."/>
            <person name="Dutilh B.E."/>
            <person name="Sinninghe Damste J.S."/>
        </authorList>
    </citation>
    <scope>NUCLEOTIDE SEQUENCE [LARGE SCALE GENOMIC DNA]</scope>
    <source>
        <strain evidence="2">NIOZ-UU47</strain>
    </source>
</reference>
<keyword evidence="1" id="KW-0472">Membrane</keyword>
<accession>A0A8J6TFB4</accession>
<dbReference type="AlphaFoldDB" id="A0A8J6TFB4"/>
<dbReference type="Proteomes" id="UP000614424">
    <property type="component" value="Unassembled WGS sequence"/>
</dbReference>
<name>A0A8J6TFB4_9BACT</name>
<keyword evidence="2" id="KW-0808">Transferase</keyword>
<feature type="transmembrane region" description="Helical" evidence="1">
    <location>
        <begin position="165"/>
        <end position="182"/>
    </location>
</feature>
<feature type="transmembrane region" description="Helical" evidence="1">
    <location>
        <begin position="693"/>
        <end position="716"/>
    </location>
</feature>
<keyword evidence="2" id="KW-0489">Methyltransferase</keyword>
<dbReference type="GO" id="GO:0008168">
    <property type="term" value="F:methyltransferase activity"/>
    <property type="evidence" value="ECO:0007669"/>
    <property type="project" value="UniProtKB-KW"/>
</dbReference>
<keyword evidence="1" id="KW-1133">Transmembrane helix</keyword>
<feature type="transmembrane region" description="Helical" evidence="1">
    <location>
        <begin position="728"/>
        <end position="748"/>
    </location>
</feature>
<protein>
    <submittedName>
        <fullName evidence="2">SAM-dependent methyltransferase</fullName>
    </submittedName>
</protein>
<comment type="caution">
    <text evidence="2">The sequence shown here is derived from an EMBL/GenBank/DDBJ whole genome shotgun (WGS) entry which is preliminary data.</text>
</comment>
<evidence type="ECO:0000313" key="2">
    <source>
        <dbReference type="EMBL" id="MBC8317465.1"/>
    </source>
</evidence>
<feature type="transmembrane region" description="Helical" evidence="1">
    <location>
        <begin position="760"/>
        <end position="780"/>
    </location>
</feature>
<evidence type="ECO:0000313" key="3">
    <source>
        <dbReference type="Proteomes" id="UP000614424"/>
    </source>
</evidence>
<feature type="transmembrane region" description="Helical" evidence="1">
    <location>
        <begin position="786"/>
        <end position="806"/>
    </location>
</feature>
<feature type="transmembrane region" description="Helical" evidence="1">
    <location>
        <begin position="68"/>
        <end position="91"/>
    </location>
</feature>
<feature type="transmembrane region" description="Helical" evidence="1">
    <location>
        <begin position="626"/>
        <end position="648"/>
    </location>
</feature>
<evidence type="ECO:0000256" key="1">
    <source>
        <dbReference type="SAM" id="Phobius"/>
    </source>
</evidence>
<organism evidence="2 3">
    <name type="scientific">Candidatus Desulfobia pelagia</name>
    <dbReference type="NCBI Taxonomy" id="2841692"/>
    <lineage>
        <taxon>Bacteria</taxon>
        <taxon>Pseudomonadati</taxon>
        <taxon>Thermodesulfobacteriota</taxon>
        <taxon>Desulfobulbia</taxon>
        <taxon>Desulfobulbales</taxon>
        <taxon>Desulfobulbaceae</taxon>
        <taxon>Candidatus Desulfobia</taxon>
    </lineage>
</organism>
<sequence>MQPPFFSIALLSATALSYQILLIRLFSIIQWHHFAYMVISLSLLGYGASGMFLCLARDWLRSRFPTFFIANGLLFSFSSILCFLIGQKIPFNPLEIAWGGHQIIYLLILYLLLTLPFFAVANCIGLALSHFTKDIPRIYGFDLLGAGAGALGIIVLLFLLNPMTALYVIGSLGLVATAIAFLESRLRPRWISALLLVIAMVLPPILHQQDIPLQISPYKSLSQTLTVMGTEVAAERSSPLGLLTVVKSPVIPFRHAPGLSLNTSLEPPTQLGVFTDGEGMSVITSDDGQPDSFAYTDFFTSALPYHLLSLPQVLILGAGGGTDVQQARYFGAESIDAVELNPQMADLINNTYADFAGNLYAKKNIRVHIDEARGYVAASNKQYNLIQLALLDAFSASSAGLYALSESYTYTTEALIDYMTHLRPGGMLAVSRWIKVPPRDSLKLFATAAAALDGMGIKEPGRRLILIRSWKTSTLLVKNGEFAEQDIAVVRQFCEDRSFDLGYYPGMITAEANRHNILDRPYFHEGATALLNKAERESFLKRYKFNIEPATDDRPYFFHFFKWSALPELVSLRASGGLPLLEQGYLVLIVTGVQAVLASVLLILVPLWFGYLRKMKMSSSSIRHNCLWVVVYFFSLGIAFLFIEMAFIQKFILFLRHPLYAVGVVVSGFLLFAGLGSSYSSCLKENTVSQKNALIIAVAVIAGSALLYLFLLPVLFQKLLWIPGPLKVIVSFCLIAPVAFCMGIPFPLGLSGLSSRAPELIPWAWGINGCASVMSAVMATLLATHIGFRGVIVTAVCLYVLAALAYPHPQKSCHAPGVHYE</sequence>
<dbReference type="GO" id="GO:0032259">
    <property type="term" value="P:methylation"/>
    <property type="evidence" value="ECO:0007669"/>
    <property type="project" value="UniProtKB-KW"/>
</dbReference>
<dbReference type="SUPFAM" id="SSF53335">
    <property type="entry name" value="S-adenosyl-L-methionine-dependent methyltransferases"/>
    <property type="match status" value="1"/>
</dbReference>
<dbReference type="Gene3D" id="3.40.50.150">
    <property type="entry name" value="Vaccinia Virus protein VP39"/>
    <property type="match status" value="1"/>
</dbReference>
<keyword evidence="1" id="KW-0812">Transmembrane</keyword>
<proteinExistence type="predicted"/>
<dbReference type="EMBL" id="JACNJZ010000091">
    <property type="protein sequence ID" value="MBC8317465.1"/>
    <property type="molecule type" value="Genomic_DNA"/>
</dbReference>
<dbReference type="InterPro" id="IPR029063">
    <property type="entry name" value="SAM-dependent_MTases_sf"/>
</dbReference>
<feature type="transmembrane region" description="Helical" evidence="1">
    <location>
        <begin position="33"/>
        <end position="56"/>
    </location>
</feature>
<feature type="transmembrane region" description="Helical" evidence="1">
    <location>
        <begin position="189"/>
        <end position="206"/>
    </location>
</feature>
<feature type="transmembrane region" description="Helical" evidence="1">
    <location>
        <begin position="660"/>
        <end position="681"/>
    </location>
</feature>
<feature type="transmembrane region" description="Helical" evidence="1">
    <location>
        <begin position="140"/>
        <end position="159"/>
    </location>
</feature>
<gene>
    <name evidence="2" type="ORF">H8E41_06130</name>
</gene>
<feature type="transmembrane region" description="Helical" evidence="1">
    <location>
        <begin position="585"/>
        <end position="605"/>
    </location>
</feature>
<feature type="transmembrane region" description="Helical" evidence="1">
    <location>
        <begin position="103"/>
        <end position="128"/>
    </location>
</feature>